<dbReference type="Proteomes" id="UP000295727">
    <property type="component" value="Plasmid unnamed1"/>
</dbReference>
<dbReference type="GeneID" id="39650289"/>
<name>A0A4P7D5B2_9BURK</name>
<dbReference type="RefSeq" id="WP_134759977.1">
    <property type="nucleotide sequence ID" value="NZ_CP038152.1"/>
</dbReference>
<proteinExistence type="predicted"/>
<reference evidence="2 3" key="1">
    <citation type="submission" date="2019-03" db="EMBL/GenBank/DDBJ databases">
        <title>Paraburkholderia sp. 7MH5, isolated from subtropical forest soil.</title>
        <authorList>
            <person name="Gao Z.-H."/>
            <person name="Qiu L.-H."/>
        </authorList>
    </citation>
    <scope>NUCLEOTIDE SEQUENCE [LARGE SCALE GENOMIC DNA]</scope>
    <source>
        <strain evidence="2 3">7MH5</strain>
        <plasmid evidence="2 3">unnamed1</plasmid>
    </source>
</reference>
<dbReference type="KEGG" id="ppai:E1956_43215"/>
<organism evidence="2 3">
    <name type="scientific">Paraburkholderia pallida</name>
    <dbReference type="NCBI Taxonomy" id="2547399"/>
    <lineage>
        <taxon>Bacteria</taxon>
        <taxon>Pseudomonadati</taxon>
        <taxon>Pseudomonadota</taxon>
        <taxon>Betaproteobacteria</taxon>
        <taxon>Burkholderiales</taxon>
        <taxon>Burkholderiaceae</taxon>
        <taxon>Paraburkholderia</taxon>
    </lineage>
</organism>
<protein>
    <submittedName>
        <fullName evidence="2">Uncharacterized protein</fullName>
    </submittedName>
</protein>
<dbReference type="AlphaFoldDB" id="A0A4P7D5B2"/>
<geneLocation type="plasmid" evidence="2 3">
    <name>unnamed1</name>
</geneLocation>
<evidence type="ECO:0000256" key="1">
    <source>
        <dbReference type="SAM" id="Coils"/>
    </source>
</evidence>
<sequence length="78" mass="8913">MDKLAQERNHLALADRRISEAELRAAALRATIERWRCTGGDDALALELLRLFEETIALYLRHRQLILDSIARLEQTGA</sequence>
<keyword evidence="2" id="KW-0614">Plasmid</keyword>
<keyword evidence="1" id="KW-0175">Coiled coil</keyword>
<evidence type="ECO:0000313" key="3">
    <source>
        <dbReference type="Proteomes" id="UP000295727"/>
    </source>
</evidence>
<evidence type="ECO:0000313" key="2">
    <source>
        <dbReference type="EMBL" id="QBR04011.1"/>
    </source>
</evidence>
<dbReference type="EMBL" id="CP038152">
    <property type="protein sequence ID" value="QBR04011.1"/>
    <property type="molecule type" value="Genomic_DNA"/>
</dbReference>
<keyword evidence="3" id="KW-1185">Reference proteome</keyword>
<feature type="coiled-coil region" evidence="1">
    <location>
        <begin position="4"/>
        <end position="38"/>
    </location>
</feature>
<gene>
    <name evidence="2" type="ORF">E1956_43215</name>
</gene>
<accession>A0A4P7D5B2</accession>